<reference evidence="5" key="1">
    <citation type="submission" date="2025-08" db="UniProtKB">
        <authorList>
            <consortium name="RefSeq"/>
        </authorList>
    </citation>
    <scope>IDENTIFICATION</scope>
    <source>
        <strain evidence="5">OHB3-1</strain>
    </source>
</reference>
<proteinExistence type="inferred from homology"/>
<dbReference type="PRINTS" id="PR00081">
    <property type="entry name" value="GDHRDH"/>
</dbReference>
<dbReference type="InterPro" id="IPR036291">
    <property type="entry name" value="NAD(P)-bd_dom_sf"/>
</dbReference>
<evidence type="ECO:0000256" key="1">
    <source>
        <dbReference type="ARBA" id="ARBA00022857"/>
    </source>
</evidence>
<keyword evidence="1" id="KW-0521">NADP</keyword>
<keyword evidence="4" id="KW-1185">Reference proteome</keyword>
<sequence>MAEAEQRSRGQRWSLKGMTALVTGGTRGIGRATVEELAAFGAVVHTCSRSQQDLDQCLKEWQEMGFEVTGSVCDVHIREQREKLMETVSSLFNATLNILVNNAGTMVIKSAAEITEAELSRVMSTNFEASFHFCQLAHPLLKASGYGSIVFISSVSGLMSLPLSTAYAASKGAINQITKNLACEWAKDNIRANAVAPWIIKTRFVEPPSDNPVHVETMKYMLSVTPLKRGGEPHEVSSLVAFLCLPAASYITGQVICVDGGHTVKAFPFPDL</sequence>
<dbReference type="GeneID" id="111015115"/>
<dbReference type="PANTHER" id="PTHR42898:SF6">
    <property type="entry name" value="NADP-DEPENDENT MANNITOL DEHYDROGENASE"/>
    <property type="match status" value="1"/>
</dbReference>
<gene>
    <name evidence="5" type="primary">LOC111015115</name>
</gene>
<dbReference type="AlphaFoldDB" id="A0A6J1CX69"/>
<protein>
    <submittedName>
        <fullName evidence="5">Tropinone reductase homolog isoform X2</fullName>
    </submittedName>
</protein>
<organism evidence="4 5">
    <name type="scientific">Momordica charantia</name>
    <name type="common">Bitter gourd</name>
    <name type="synonym">Balsam pear</name>
    <dbReference type="NCBI Taxonomy" id="3673"/>
    <lineage>
        <taxon>Eukaryota</taxon>
        <taxon>Viridiplantae</taxon>
        <taxon>Streptophyta</taxon>
        <taxon>Embryophyta</taxon>
        <taxon>Tracheophyta</taxon>
        <taxon>Spermatophyta</taxon>
        <taxon>Magnoliopsida</taxon>
        <taxon>eudicotyledons</taxon>
        <taxon>Gunneridae</taxon>
        <taxon>Pentapetalae</taxon>
        <taxon>rosids</taxon>
        <taxon>fabids</taxon>
        <taxon>Cucurbitales</taxon>
        <taxon>Cucurbitaceae</taxon>
        <taxon>Momordiceae</taxon>
        <taxon>Momordica</taxon>
    </lineage>
</organism>
<dbReference type="FunFam" id="3.40.50.720:FF:000084">
    <property type="entry name" value="Short-chain dehydrogenase reductase"/>
    <property type="match status" value="1"/>
</dbReference>
<dbReference type="SUPFAM" id="SSF51735">
    <property type="entry name" value="NAD(P)-binding Rossmann-fold domains"/>
    <property type="match status" value="1"/>
</dbReference>
<dbReference type="PANTHER" id="PTHR42898">
    <property type="entry name" value="TROPINONE REDUCTASE"/>
    <property type="match status" value="1"/>
</dbReference>
<dbReference type="Pfam" id="PF13561">
    <property type="entry name" value="adh_short_C2"/>
    <property type="match status" value="1"/>
</dbReference>
<evidence type="ECO:0000256" key="2">
    <source>
        <dbReference type="ARBA" id="ARBA00023002"/>
    </source>
</evidence>
<name>A0A6J1CX69_MOMCH</name>
<dbReference type="RefSeq" id="XP_022145731.1">
    <property type="nucleotide sequence ID" value="XM_022290039.1"/>
</dbReference>
<keyword evidence="2" id="KW-0560">Oxidoreductase</keyword>
<dbReference type="GO" id="GO:0016491">
    <property type="term" value="F:oxidoreductase activity"/>
    <property type="evidence" value="ECO:0007669"/>
    <property type="project" value="UniProtKB-KW"/>
</dbReference>
<dbReference type="InterPro" id="IPR045000">
    <property type="entry name" value="TR"/>
</dbReference>
<dbReference type="InterPro" id="IPR002347">
    <property type="entry name" value="SDR_fam"/>
</dbReference>
<dbReference type="Gene3D" id="3.40.50.720">
    <property type="entry name" value="NAD(P)-binding Rossmann-like Domain"/>
    <property type="match status" value="1"/>
</dbReference>
<comment type="similarity">
    <text evidence="3">Belongs to the short-chain dehydrogenases/reductases (SDR) family. SDR65C subfamily.</text>
</comment>
<accession>A0A6J1CX69</accession>
<dbReference type="InterPro" id="IPR020904">
    <property type="entry name" value="Sc_DH/Rdtase_CS"/>
</dbReference>
<evidence type="ECO:0000313" key="4">
    <source>
        <dbReference type="Proteomes" id="UP000504603"/>
    </source>
</evidence>
<dbReference type="PROSITE" id="PS00061">
    <property type="entry name" value="ADH_SHORT"/>
    <property type="match status" value="1"/>
</dbReference>
<dbReference type="Proteomes" id="UP000504603">
    <property type="component" value="Unplaced"/>
</dbReference>
<dbReference type="PRINTS" id="PR00080">
    <property type="entry name" value="SDRFAMILY"/>
</dbReference>
<evidence type="ECO:0000313" key="5">
    <source>
        <dbReference type="RefSeq" id="XP_022145731.1"/>
    </source>
</evidence>
<evidence type="ECO:0000256" key="3">
    <source>
        <dbReference type="ARBA" id="ARBA00025714"/>
    </source>
</evidence>